<dbReference type="PATRIC" id="fig|270351.6.peg.4737"/>
<proteinExistence type="predicted"/>
<dbReference type="AlphaFoldDB" id="A0A0J6RWS6"/>
<evidence type="ECO:0000313" key="1">
    <source>
        <dbReference type="EMBL" id="KMO27310.1"/>
    </source>
</evidence>
<evidence type="ECO:0000313" key="2">
    <source>
        <dbReference type="Proteomes" id="UP000035929"/>
    </source>
</evidence>
<dbReference type="EMBL" id="LABX01000317">
    <property type="protein sequence ID" value="KMO27310.1"/>
    <property type="molecule type" value="Genomic_DNA"/>
</dbReference>
<dbReference type="InterPro" id="IPR010287">
    <property type="entry name" value="DUF892_YciF-like"/>
</dbReference>
<reference evidence="1 2" key="1">
    <citation type="submission" date="2015-03" db="EMBL/GenBank/DDBJ databases">
        <title>Genome sequencing of Methylobacterium aquaticum DSM16371 type strain.</title>
        <authorList>
            <person name="Chaudhry V."/>
            <person name="Patil P.B."/>
        </authorList>
    </citation>
    <scope>NUCLEOTIDE SEQUENCE [LARGE SCALE GENOMIC DNA]</scope>
    <source>
        <strain evidence="1 2">DSM 16371</strain>
    </source>
</reference>
<dbReference type="Pfam" id="PF05974">
    <property type="entry name" value="DUF892"/>
    <property type="match status" value="1"/>
</dbReference>
<protein>
    <submittedName>
        <fullName evidence="1">Uncharacterized protein</fullName>
    </submittedName>
</protein>
<dbReference type="Gene3D" id="1.20.1260.10">
    <property type="match status" value="1"/>
</dbReference>
<name>A0A0J6RWS6_9HYPH</name>
<dbReference type="InterPro" id="IPR012347">
    <property type="entry name" value="Ferritin-like"/>
</dbReference>
<comment type="caution">
    <text evidence="1">The sequence shown here is derived from an EMBL/GenBank/DDBJ whole genome shotgun (WGS) entry which is preliminary data.</text>
</comment>
<dbReference type="Proteomes" id="UP000035929">
    <property type="component" value="Unassembled WGS sequence"/>
</dbReference>
<dbReference type="OrthoDB" id="7273732at2"/>
<gene>
    <name evidence="1" type="ORF">VP06_31090</name>
</gene>
<dbReference type="SUPFAM" id="SSF47240">
    <property type="entry name" value="Ferritin-like"/>
    <property type="match status" value="1"/>
</dbReference>
<organism evidence="1 2">
    <name type="scientific">Methylobacterium aquaticum</name>
    <dbReference type="NCBI Taxonomy" id="270351"/>
    <lineage>
        <taxon>Bacteria</taxon>
        <taxon>Pseudomonadati</taxon>
        <taxon>Pseudomonadota</taxon>
        <taxon>Alphaproteobacteria</taxon>
        <taxon>Hyphomicrobiales</taxon>
        <taxon>Methylobacteriaceae</taxon>
        <taxon>Methylobacterium</taxon>
    </lineage>
</organism>
<dbReference type="RefSeq" id="WP_048467670.1">
    <property type="nucleotide sequence ID" value="NZ_LABX01000317.1"/>
</dbReference>
<sequence>MAEDVRSLYVTALKNTHALELQALQIMERQVERLERYPDMEAALRRHIIETHGQRDRLDEALAALSESPSTLKEGVLGFMGNMAALAHTPAQDEILKNAFANRAFENYEAAAYDALITLAEAAGESARLPAFEMSLREELAMAQKMADLVRPTTRLYLELTVSGGKADR</sequence>
<dbReference type="InterPro" id="IPR009078">
    <property type="entry name" value="Ferritin-like_SF"/>
</dbReference>
<accession>A0A0J6RWS6</accession>